<dbReference type="RefSeq" id="WP_163457900.1">
    <property type="nucleotide sequence ID" value="NZ_JAAGOH010000014.1"/>
</dbReference>
<dbReference type="SUPFAM" id="SSF103481">
    <property type="entry name" value="Multidrug resistance efflux transporter EmrE"/>
    <property type="match status" value="1"/>
</dbReference>
<evidence type="ECO:0000256" key="3">
    <source>
        <dbReference type="ARBA" id="ARBA00022692"/>
    </source>
</evidence>
<dbReference type="GO" id="GO:0005886">
    <property type="term" value="C:plasma membrane"/>
    <property type="evidence" value="ECO:0007669"/>
    <property type="project" value="UniProtKB-SubCell"/>
</dbReference>
<evidence type="ECO:0000256" key="2">
    <source>
        <dbReference type="ARBA" id="ARBA00022475"/>
    </source>
</evidence>
<feature type="transmembrane region" description="Helical" evidence="6">
    <location>
        <begin position="75"/>
        <end position="94"/>
    </location>
</feature>
<feature type="transmembrane region" description="Helical" evidence="6">
    <location>
        <begin position="100"/>
        <end position="120"/>
    </location>
</feature>
<feature type="transmembrane region" description="Helical" evidence="6">
    <location>
        <begin position="127"/>
        <end position="146"/>
    </location>
</feature>
<keyword evidence="5 6" id="KW-0472">Membrane</keyword>
<dbReference type="PANTHER" id="PTHR42920:SF5">
    <property type="entry name" value="EAMA DOMAIN-CONTAINING PROTEIN"/>
    <property type="match status" value="1"/>
</dbReference>
<feature type="transmembrane region" description="Helical" evidence="6">
    <location>
        <begin position="213"/>
        <end position="231"/>
    </location>
</feature>
<dbReference type="Gene3D" id="1.10.3730.20">
    <property type="match status" value="1"/>
</dbReference>
<feature type="domain" description="EamA" evidence="7">
    <location>
        <begin position="156"/>
        <end position="284"/>
    </location>
</feature>
<keyword evidence="2" id="KW-1003">Cell membrane</keyword>
<feature type="transmembrane region" description="Helical" evidence="6">
    <location>
        <begin position="40"/>
        <end position="63"/>
    </location>
</feature>
<evidence type="ECO:0000256" key="1">
    <source>
        <dbReference type="ARBA" id="ARBA00004651"/>
    </source>
</evidence>
<dbReference type="InterPro" id="IPR037185">
    <property type="entry name" value="EmrE-like"/>
</dbReference>
<dbReference type="InterPro" id="IPR051258">
    <property type="entry name" value="Diverse_Substrate_Transporter"/>
</dbReference>
<dbReference type="PANTHER" id="PTHR42920">
    <property type="entry name" value="OS03G0707200 PROTEIN-RELATED"/>
    <property type="match status" value="1"/>
</dbReference>
<evidence type="ECO:0000256" key="6">
    <source>
        <dbReference type="SAM" id="Phobius"/>
    </source>
</evidence>
<sequence length="296" mass="31491">MRSPSLLARHDGELTLLLVSWLAAAGWVFSFEALRWLPPLGFMGMRFLGAALLLGLWGGPALLAMAREGRSGPALRTGGVFALAMVSWVLGLAHAEHLGVGAFLCALGVVFAPLTGRWVLGVPLAPATWWGMGLAALGLVCLMGHAGGGLSLSDGLFLATAALGSLQFTLNSRYASRQDPLPLTAVQMAVAGAVCTGLSMALEDWPAQLPASAWGWLLASALLSTTLRFYLQVRGQGRTSLSHAALILSLEPVWATLMVLVWKHEQLGPWQWAGCGLILLALLVGRWPLWRRRTGD</sequence>
<accession>A0A7C9PHQ4</accession>
<feature type="transmembrane region" description="Helical" evidence="6">
    <location>
        <begin position="243"/>
        <end position="264"/>
    </location>
</feature>
<keyword evidence="9" id="KW-1185">Reference proteome</keyword>
<evidence type="ECO:0000259" key="7">
    <source>
        <dbReference type="Pfam" id="PF00892"/>
    </source>
</evidence>
<comment type="subcellular location">
    <subcellularLocation>
        <location evidence="1">Cell membrane</location>
        <topology evidence="1">Multi-pass membrane protein</topology>
    </subcellularLocation>
</comment>
<evidence type="ECO:0000256" key="4">
    <source>
        <dbReference type="ARBA" id="ARBA00022989"/>
    </source>
</evidence>
<comment type="caution">
    <text evidence="8">The sequence shown here is derived from an EMBL/GenBank/DDBJ whole genome shotgun (WGS) entry which is preliminary data.</text>
</comment>
<dbReference type="Pfam" id="PF00892">
    <property type="entry name" value="EamA"/>
    <property type="match status" value="1"/>
</dbReference>
<dbReference type="EMBL" id="JAAGOH010000014">
    <property type="protein sequence ID" value="NDY92049.1"/>
    <property type="molecule type" value="Genomic_DNA"/>
</dbReference>
<protein>
    <submittedName>
        <fullName evidence="8">DMT family transporter</fullName>
    </submittedName>
</protein>
<evidence type="ECO:0000313" key="8">
    <source>
        <dbReference type="EMBL" id="NDY92049.1"/>
    </source>
</evidence>
<dbReference type="AlphaFoldDB" id="A0A7C9PHQ4"/>
<evidence type="ECO:0000313" key="9">
    <source>
        <dbReference type="Proteomes" id="UP000484255"/>
    </source>
</evidence>
<feature type="transmembrane region" description="Helical" evidence="6">
    <location>
        <begin position="182"/>
        <end position="201"/>
    </location>
</feature>
<reference evidence="8 9" key="1">
    <citation type="submission" date="2020-02" db="EMBL/GenBank/DDBJ databases">
        <title>Ideonella bacterium strain TBM-1.</title>
        <authorList>
            <person name="Chen W.-M."/>
        </authorList>
    </citation>
    <scope>NUCLEOTIDE SEQUENCE [LARGE SCALE GENOMIC DNA]</scope>
    <source>
        <strain evidence="8 9">TBM-1</strain>
    </source>
</reference>
<evidence type="ECO:0000256" key="5">
    <source>
        <dbReference type="ARBA" id="ARBA00023136"/>
    </source>
</evidence>
<proteinExistence type="predicted"/>
<dbReference type="Proteomes" id="UP000484255">
    <property type="component" value="Unassembled WGS sequence"/>
</dbReference>
<dbReference type="InterPro" id="IPR000620">
    <property type="entry name" value="EamA_dom"/>
</dbReference>
<gene>
    <name evidence="8" type="ORF">G3A44_12705</name>
</gene>
<organism evidence="8 9">
    <name type="scientific">Ideonella livida</name>
    <dbReference type="NCBI Taxonomy" id="2707176"/>
    <lineage>
        <taxon>Bacteria</taxon>
        <taxon>Pseudomonadati</taxon>
        <taxon>Pseudomonadota</taxon>
        <taxon>Betaproteobacteria</taxon>
        <taxon>Burkholderiales</taxon>
        <taxon>Sphaerotilaceae</taxon>
        <taxon>Ideonella</taxon>
    </lineage>
</organism>
<keyword evidence="3 6" id="KW-0812">Transmembrane</keyword>
<name>A0A7C9PHQ4_9BURK</name>
<feature type="transmembrane region" description="Helical" evidence="6">
    <location>
        <begin position="270"/>
        <end position="289"/>
    </location>
</feature>
<keyword evidence="4 6" id="KW-1133">Transmembrane helix</keyword>